<feature type="compositionally biased region" description="Basic and acidic residues" evidence="1">
    <location>
        <begin position="12"/>
        <end position="29"/>
    </location>
</feature>
<protein>
    <submittedName>
        <fullName evidence="3">Uncharacterized protein</fullName>
    </submittedName>
</protein>
<reference evidence="3 4" key="1">
    <citation type="submission" date="2018-03" db="EMBL/GenBank/DDBJ databases">
        <title>Genomic Encyclopedia of Archaeal and Bacterial Type Strains, Phase II (KMG-II): from individual species to whole genera.</title>
        <authorList>
            <person name="Goeker M."/>
        </authorList>
    </citation>
    <scope>NUCLEOTIDE SEQUENCE [LARGE SCALE GENOMIC DNA]</scope>
    <source>
        <strain evidence="3 4">DSM 45312</strain>
    </source>
</reference>
<dbReference type="EMBL" id="PYGA01000013">
    <property type="protein sequence ID" value="PSK96048.1"/>
    <property type="molecule type" value="Genomic_DNA"/>
</dbReference>
<feature type="region of interest" description="Disordered" evidence="1">
    <location>
        <begin position="1"/>
        <end position="29"/>
    </location>
</feature>
<evidence type="ECO:0000256" key="1">
    <source>
        <dbReference type="SAM" id="MobiDB-lite"/>
    </source>
</evidence>
<evidence type="ECO:0000313" key="4">
    <source>
        <dbReference type="Proteomes" id="UP000240542"/>
    </source>
</evidence>
<dbReference type="EMBL" id="PYGA01000041">
    <property type="protein sequence ID" value="PSK83037.1"/>
    <property type="molecule type" value="Genomic_DNA"/>
</dbReference>
<evidence type="ECO:0000313" key="2">
    <source>
        <dbReference type="EMBL" id="PSK83037.1"/>
    </source>
</evidence>
<organism evidence="3 4">
    <name type="scientific">Murinocardiopsis flavida</name>
    <dbReference type="NCBI Taxonomy" id="645275"/>
    <lineage>
        <taxon>Bacteria</taxon>
        <taxon>Bacillati</taxon>
        <taxon>Actinomycetota</taxon>
        <taxon>Actinomycetes</taxon>
        <taxon>Streptosporangiales</taxon>
        <taxon>Nocardiopsidaceae</taxon>
        <taxon>Murinocardiopsis</taxon>
    </lineage>
</organism>
<sequence length="29" mass="3628">MAEPEQDQEPQSVRDEWDRQLRRELDKDK</sequence>
<evidence type="ECO:0000313" key="3">
    <source>
        <dbReference type="EMBL" id="PSK96048.1"/>
    </source>
</evidence>
<accession>A0A2P8DFQ4</accession>
<comment type="caution">
    <text evidence="3">The sequence shown here is derived from an EMBL/GenBank/DDBJ whole genome shotgun (WGS) entry which is preliminary data.</text>
</comment>
<proteinExistence type="predicted"/>
<dbReference type="Proteomes" id="UP000240542">
    <property type="component" value="Unassembled WGS sequence"/>
</dbReference>
<gene>
    <name evidence="3" type="ORF">CLV63_113211</name>
    <name evidence="2" type="ORF">CLV63_1413</name>
</gene>
<dbReference type="AlphaFoldDB" id="A0A2P8DFQ4"/>
<keyword evidence="4" id="KW-1185">Reference proteome</keyword>
<name>A0A2P8DFQ4_9ACTN</name>